<dbReference type="CDD" id="cd09898">
    <property type="entry name" value="H3TH_53EXO"/>
    <property type="match status" value="1"/>
</dbReference>
<protein>
    <recommendedName>
        <fullName evidence="1">Chromo domain-containing protein</fullName>
    </recommendedName>
</protein>
<dbReference type="SUPFAM" id="SSF47807">
    <property type="entry name" value="5' to 3' exonuclease, C-terminal subdomain"/>
    <property type="match status" value="1"/>
</dbReference>
<reference evidence="2" key="1">
    <citation type="submission" date="2022-12" db="EMBL/GenBank/DDBJ databases">
        <title>Draft genome assemblies for two species of Escallonia (Escalloniales).</title>
        <authorList>
            <person name="Chanderbali A."/>
            <person name="Dervinis C."/>
            <person name="Anghel I."/>
            <person name="Soltis D."/>
            <person name="Soltis P."/>
            <person name="Zapata F."/>
        </authorList>
    </citation>
    <scope>NUCLEOTIDE SEQUENCE</scope>
    <source>
        <strain evidence="2">UCBG64.0493</strain>
        <tissue evidence="2">Leaf</tissue>
    </source>
</reference>
<dbReference type="InterPro" id="IPR038969">
    <property type="entry name" value="FEN"/>
</dbReference>
<dbReference type="SMART" id="SM00475">
    <property type="entry name" value="53EXOc"/>
    <property type="match status" value="1"/>
</dbReference>
<dbReference type="AlphaFoldDB" id="A0AA88V386"/>
<dbReference type="GO" id="GO:0003677">
    <property type="term" value="F:DNA binding"/>
    <property type="evidence" value="ECO:0007669"/>
    <property type="project" value="InterPro"/>
</dbReference>
<dbReference type="PROSITE" id="PS50013">
    <property type="entry name" value="CHROMO_2"/>
    <property type="match status" value="1"/>
</dbReference>
<keyword evidence="3" id="KW-1185">Reference proteome</keyword>
<dbReference type="InterPro" id="IPR023780">
    <property type="entry name" value="Chromo_domain"/>
</dbReference>
<dbReference type="Gene3D" id="2.40.50.40">
    <property type="match status" value="1"/>
</dbReference>
<dbReference type="CDD" id="cd00024">
    <property type="entry name" value="CD_CSD"/>
    <property type="match status" value="1"/>
</dbReference>
<dbReference type="InterPro" id="IPR002421">
    <property type="entry name" value="5-3_exonuclease"/>
</dbReference>
<dbReference type="InterPro" id="IPR000953">
    <property type="entry name" value="Chromo/chromo_shadow_dom"/>
</dbReference>
<comment type="caution">
    <text evidence="2">The sequence shown here is derived from an EMBL/GenBank/DDBJ whole genome shotgun (WGS) entry which is preliminary data.</text>
</comment>
<proteinExistence type="predicted"/>
<dbReference type="GO" id="GO:0033567">
    <property type="term" value="P:DNA replication, Okazaki fragment processing"/>
    <property type="evidence" value="ECO:0007669"/>
    <property type="project" value="InterPro"/>
</dbReference>
<dbReference type="EMBL" id="JAVXUP010002854">
    <property type="protein sequence ID" value="KAK3001076.1"/>
    <property type="molecule type" value="Genomic_DNA"/>
</dbReference>
<dbReference type="PANTHER" id="PTHR42646:SF2">
    <property type="entry name" value="5'-3' EXONUCLEASE FAMILY PROTEIN"/>
    <property type="match status" value="1"/>
</dbReference>
<name>A0AA88V386_9ASTE</name>
<evidence type="ECO:0000313" key="2">
    <source>
        <dbReference type="EMBL" id="KAK3001076.1"/>
    </source>
</evidence>
<dbReference type="GO" id="GO:0008409">
    <property type="term" value="F:5'-3' exonuclease activity"/>
    <property type="evidence" value="ECO:0007669"/>
    <property type="project" value="InterPro"/>
</dbReference>
<dbReference type="Proteomes" id="UP001188597">
    <property type="component" value="Unassembled WGS sequence"/>
</dbReference>
<accession>A0AA88V386</accession>
<feature type="domain" description="Chromo" evidence="1">
    <location>
        <begin position="1"/>
        <end position="58"/>
    </location>
</feature>
<evidence type="ECO:0000313" key="3">
    <source>
        <dbReference type="Proteomes" id="UP001188597"/>
    </source>
</evidence>
<dbReference type="InterPro" id="IPR036279">
    <property type="entry name" value="5-3_exonuclease_C_sf"/>
</dbReference>
<dbReference type="SMART" id="SM00298">
    <property type="entry name" value="CHROMO"/>
    <property type="match status" value="1"/>
</dbReference>
<dbReference type="InterPro" id="IPR016197">
    <property type="entry name" value="Chromo-like_dom_sf"/>
</dbReference>
<dbReference type="GO" id="GO:0017108">
    <property type="term" value="F:5'-flap endonuclease activity"/>
    <property type="evidence" value="ECO:0007669"/>
    <property type="project" value="InterPro"/>
</dbReference>
<dbReference type="Gene3D" id="1.10.150.20">
    <property type="entry name" value="5' to 3' exonuclease, C-terminal subdomain"/>
    <property type="match status" value="1"/>
</dbReference>
<organism evidence="2 3">
    <name type="scientific">Escallonia herrerae</name>
    <dbReference type="NCBI Taxonomy" id="1293975"/>
    <lineage>
        <taxon>Eukaryota</taxon>
        <taxon>Viridiplantae</taxon>
        <taxon>Streptophyta</taxon>
        <taxon>Embryophyta</taxon>
        <taxon>Tracheophyta</taxon>
        <taxon>Spermatophyta</taxon>
        <taxon>Magnoliopsida</taxon>
        <taxon>eudicotyledons</taxon>
        <taxon>Gunneridae</taxon>
        <taxon>Pentapetalae</taxon>
        <taxon>asterids</taxon>
        <taxon>campanulids</taxon>
        <taxon>Escalloniales</taxon>
        <taxon>Escalloniaceae</taxon>
        <taxon>Escallonia</taxon>
    </lineage>
</organism>
<dbReference type="Pfam" id="PF00385">
    <property type="entry name" value="Chromo"/>
    <property type="match status" value="1"/>
</dbReference>
<gene>
    <name evidence="2" type="ORF">RJ639_020292</name>
</gene>
<dbReference type="InterPro" id="IPR020045">
    <property type="entry name" value="DNA_polI_H3TH"/>
</dbReference>
<dbReference type="PANTHER" id="PTHR42646">
    <property type="entry name" value="FLAP ENDONUCLEASE XNI"/>
    <property type="match status" value="1"/>
</dbReference>
<evidence type="ECO:0000259" key="1">
    <source>
        <dbReference type="PROSITE" id="PS50013"/>
    </source>
</evidence>
<sequence length="290" mass="31607">MNDRVITASPKRHQEYLVKWQGYIEEENTWERAADLSAYKDKIEAYHLQKLTRASTALVGENVIGCPLAPNMTSTAPLHPSSTVPMRLPSTAPLRPSSTAPMCPPNIALASSSSLAHMHPLSTAAACPCKPCAVSSAEQYFGAAIKLAYLLNRSPTTRIVPKSSTFDKPVMKSSDTLSMVSWGLATVAIILLSFYAPPCPVDKMASFGIDDFAEKYGLLNPSQFVDVMSLMGDKADNIPGTLENLLEHVDQVEEERIKKSKFVMIAHNPALISNAEQAILSKNLIIQFSD</sequence>
<dbReference type="SUPFAM" id="SSF54160">
    <property type="entry name" value="Chromo domain-like"/>
    <property type="match status" value="1"/>
</dbReference>